<comment type="caution">
    <text evidence="8">The sequence shown here is derived from an EMBL/GenBank/DDBJ whole genome shotgun (WGS) entry which is preliminary data.</text>
</comment>
<feature type="transmembrane region" description="Helical" evidence="7">
    <location>
        <begin position="77"/>
        <end position="94"/>
    </location>
</feature>
<name>A0A919IN74_9ACTN</name>
<evidence type="ECO:0000256" key="7">
    <source>
        <dbReference type="HAMAP-Rule" id="MF_00631"/>
    </source>
</evidence>
<evidence type="ECO:0000256" key="2">
    <source>
        <dbReference type="ARBA" id="ARBA00022618"/>
    </source>
</evidence>
<accession>A0A919IN74</accession>
<dbReference type="AlphaFoldDB" id="A0A919IN74"/>
<evidence type="ECO:0000313" key="9">
    <source>
        <dbReference type="Proteomes" id="UP000619479"/>
    </source>
</evidence>
<dbReference type="GO" id="GO:0005886">
    <property type="term" value="C:plasma membrane"/>
    <property type="evidence" value="ECO:0007669"/>
    <property type="project" value="UniProtKB-SubCell"/>
</dbReference>
<feature type="transmembrane region" description="Helical" evidence="7">
    <location>
        <begin position="43"/>
        <end position="65"/>
    </location>
</feature>
<gene>
    <name evidence="7 8" type="primary">crgA</name>
    <name evidence="8" type="ORF">Acy02nite_69100</name>
</gene>
<dbReference type="GO" id="GO:0051301">
    <property type="term" value="P:cell division"/>
    <property type="evidence" value="ECO:0007669"/>
    <property type="project" value="UniProtKB-UniRule"/>
</dbReference>
<keyword evidence="3 7" id="KW-0812">Transmembrane</keyword>
<dbReference type="Proteomes" id="UP000619479">
    <property type="component" value="Unassembled WGS sequence"/>
</dbReference>
<evidence type="ECO:0000256" key="3">
    <source>
        <dbReference type="ARBA" id="ARBA00022692"/>
    </source>
</evidence>
<keyword evidence="5 7" id="KW-0472">Membrane</keyword>
<evidence type="ECO:0000256" key="4">
    <source>
        <dbReference type="ARBA" id="ARBA00022989"/>
    </source>
</evidence>
<keyword evidence="9" id="KW-1185">Reference proteome</keyword>
<evidence type="ECO:0000256" key="1">
    <source>
        <dbReference type="ARBA" id="ARBA00022475"/>
    </source>
</evidence>
<comment type="subcellular location">
    <subcellularLocation>
        <location evidence="7">Cell membrane</location>
        <topology evidence="7">Multi-pass membrane protein</topology>
    </subcellularLocation>
</comment>
<dbReference type="HAMAP" id="MF_00631">
    <property type="entry name" value="CrgA"/>
    <property type="match status" value="1"/>
</dbReference>
<keyword evidence="1 7" id="KW-1003">Cell membrane</keyword>
<keyword evidence="6 7" id="KW-0131">Cell cycle</keyword>
<keyword evidence="2 7" id="KW-0132">Cell division</keyword>
<organism evidence="8 9">
    <name type="scientific">Actinoplanes cyaneus</name>
    <dbReference type="NCBI Taxonomy" id="52696"/>
    <lineage>
        <taxon>Bacteria</taxon>
        <taxon>Bacillati</taxon>
        <taxon>Actinomycetota</taxon>
        <taxon>Actinomycetes</taxon>
        <taxon>Micromonosporales</taxon>
        <taxon>Micromonosporaceae</taxon>
        <taxon>Actinoplanes</taxon>
    </lineage>
</organism>
<sequence length="98" mass="11025">MFTTCCPQESTVPKSQVRKKKVYTPPSDIRPAVTAASKKPSPVWLPALAVILIVVGIAWLVIYYLSSQQWPVESWRYWNLAVGFGCMVASLGILSRWR</sequence>
<reference evidence="8" key="1">
    <citation type="submission" date="2021-01" db="EMBL/GenBank/DDBJ databases">
        <title>Whole genome shotgun sequence of Actinoplanes cyaneus NBRC 14990.</title>
        <authorList>
            <person name="Komaki H."/>
            <person name="Tamura T."/>
        </authorList>
    </citation>
    <scope>NUCLEOTIDE SEQUENCE</scope>
    <source>
        <strain evidence="8">NBRC 14990</strain>
    </source>
</reference>
<evidence type="ECO:0000313" key="8">
    <source>
        <dbReference type="EMBL" id="GID69029.1"/>
    </source>
</evidence>
<proteinExistence type="inferred from homology"/>
<dbReference type="InterPro" id="IPR009619">
    <property type="entry name" value="CrgA"/>
</dbReference>
<keyword evidence="4 7" id="KW-1133">Transmembrane helix</keyword>
<evidence type="ECO:0000256" key="6">
    <source>
        <dbReference type="ARBA" id="ARBA00023306"/>
    </source>
</evidence>
<comment type="similarity">
    <text evidence="7">Belongs to the CrgA family.</text>
</comment>
<dbReference type="Pfam" id="PF06781">
    <property type="entry name" value="CrgA"/>
    <property type="match status" value="1"/>
</dbReference>
<dbReference type="EMBL" id="BOMH01000056">
    <property type="protein sequence ID" value="GID69029.1"/>
    <property type="molecule type" value="Genomic_DNA"/>
</dbReference>
<evidence type="ECO:0000256" key="5">
    <source>
        <dbReference type="ARBA" id="ARBA00023136"/>
    </source>
</evidence>
<protein>
    <recommendedName>
        <fullName evidence="7">Cell division protein CrgA</fullName>
    </recommendedName>
</protein>
<comment type="function">
    <text evidence="7">Involved in cell division.</text>
</comment>